<dbReference type="CDD" id="cd03392">
    <property type="entry name" value="PAP2_like_2"/>
    <property type="match status" value="1"/>
</dbReference>
<dbReference type="SMART" id="SM00014">
    <property type="entry name" value="acidPPc"/>
    <property type="match status" value="1"/>
</dbReference>
<evidence type="ECO:0000256" key="1">
    <source>
        <dbReference type="ARBA" id="ARBA00004651"/>
    </source>
</evidence>
<evidence type="ECO:0000259" key="9">
    <source>
        <dbReference type="SMART" id="SM00014"/>
    </source>
</evidence>
<evidence type="ECO:0000256" key="4">
    <source>
        <dbReference type="ARBA" id="ARBA00022801"/>
    </source>
</evidence>
<feature type="compositionally biased region" description="Pro residues" evidence="7">
    <location>
        <begin position="240"/>
        <end position="254"/>
    </location>
</feature>
<dbReference type="PANTHER" id="PTHR14969:SF62">
    <property type="entry name" value="DECAPRENYLPHOSPHORYL-5-PHOSPHORIBOSE PHOSPHATASE RV3807C-RELATED"/>
    <property type="match status" value="1"/>
</dbReference>
<dbReference type="InterPro" id="IPR036938">
    <property type="entry name" value="PAP2/HPO_sf"/>
</dbReference>
<comment type="subcellular location">
    <subcellularLocation>
        <location evidence="1">Cell membrane</location>
        <topology evidence="1">Multi-pass membrane protein</topology>
    </subcellularLocation>
</comment>
<dbReference type="Pfam" id="PF01569">
    <property type="entry name" value="PAP2"/>
    <property type="match status" value="1"/>
</dbReference>
<evidence type="ECO:0000256" key="6">
    <source>
        <dbReference type="ARBA" id="ARBA00023136"/>
    </source>
</evidence>
<name>A0ABN2AWK6_9ACTN</name>
<protein>
    <recommendedName>
        <fullName evidence="9">Phosphatidic acid phosphatase type 2/haloperoxidase domain-containing protein</fullName>
    </recommendedName>
</protein>
<dbReference type="PANTHER" id="PTHR14969">
    <property type="entry name" value="SPHINGOSINE-1-PHOSPHATE PHOSPHOHYDROLASE"/>
    <property type="match status" value="1"/>
</dbReference>
<feature type="transmembrane region" description="Helical" evidence="8">
    <location>
        <begin position="136"/>
        <end position="154"/>
    </location>
</feature>
<dbReference type="RefSeq" id="WP_344504487.1">
    <property type="nucleotide sequence ID" value="NZ_BAAAQD010000010.1"/>
</dbReference>
<feature type="domain" description="Phosphatidic acid phosphatase type 2/haloperoxidase" evidence="9">
    <location>
        <begin position="95"/>
        <end position="206"/>
    </location>
</feature>
<evidence type="ECO:0000256" key="8">
    <source>
        <dbReference type="SAM" id="Phobius"/>
    </source>
</evidence>
<reference evidence="10 11" key="1">
    <citation type="journal article" date="2019" name="Int. J. Syst. Evol. Microbiol.">
        <title>The Global Catalogue of Microorganisms (GCM) 10K type strain sequencing project: providing services to taxonomists for standard genome sequencing and annotation.</title>
        <authorList>
            <consortium name="The Broad Institute Genomics Platform"/>
            <consortium name="The Broad Institute Genome Sequencing Center for Infectious Disease"/>
            <person name="Wu L."/>
            <person name="Ma J."/>
        </authorList>
    </citation>
    <scope>NUCLEOTIDE SEQUENCE [LARGE SCALE GENOMIC DNA]</scope>
    <source>
        <strain evidence="10 11">JCM 15933</strain>
    </source>
</reference>
<keyword evidence="4" id="KW-0378">Hydrolase</keyword>
<accession>A0ABN2AWK6</accession>
<proteinExistence type="predicted"/>
<feature type="transmembrane region" description="Helical" evidence="8">
    <location>
        <begin position="7"/>
        <end position="29"/>
    </location>
</feature>
<dbReference type="InterPro" id="IPR000326">
    <property type="entry name" value="PAP2/HPO"/>
</dbReference>
<gene>
    <name evidence="10" type="ORF">GCM10009827_049850</name>
</gene>
<feature type="transmembrane region" description="Helical" evidence="8">
    <location>
        <begin position="95"/>
        <end position="116"/>
    </location>
</feature>
<comment type="caution">
    <text evidence="10">The sequence shown here is derived from an EMBL/GenBank/DDBJ whole genome shotgun (WGS) entry which is preliminary data.</text>
</comment>
<dbReference type="Proteomes" id="UP001501470">
    <property type="component" value="Unassembled WGS sequence"/>
</dbReference>
<feature type="transmembrane region" description="Helical" evidence="8">
    <location>
        <begin position="191"/>
        <end position="210"/>
    </location>
</feature>
<evidence type="ECO:0000256" key="2">
    <source>
        <dbReference type="ARBA" id="ARBA00022475"/>
    </source>
</evidence>
<keyword evidence="11" id="KW-1185">Reference proteome</keyword>
<dbReference type="Gene3D" id="1.20.144.10">
    <property type="entry name" value="Phosphatidic acid phosphatase type 2/haloperoxidase"/>
    <property type="match status" value="1"/>
</dbReference>
<keyword evidence="2" id="KW-1003">Cell membrane</keyword>
<evidence type="ECO:0000256" key="7">
    <source>
        <dbReference type="SAM" id="MobiDB-lite"/>
    </source>
</evidence>
<evidence type="ECO:0000256" key="5">
    <source>
        <dbReference type="ARBA" id="ARBA00022989"/>
    </source>
</evidence>
<keyword evidence="3 8" id="KW-0812">Transmembrane</keyword>
<evidence type="ECO:0000256" key="3">
    <source>
        <dbReference type="ARBA" id="ARBA00022692"/>
    </source>
</evidence>
<keyword evidence="6 8" id="KW-0472">Membrane</keyword>
<keyword evidence="5 8" id="KW-1133">Transmembrane helix</keyword>
<evidence type="ECO:0000313" key="11">
    <source>
        <dbReference type="Proteomes" id="UP001501470"/>
    </source>
</evidence>
<dbReference type="SUPFAM" id="SSF48317">
    <property type="entry name" value="Acid phosphatase/Vanadium-dependent haloperoxidase"/>
    <property type="match status" value="1"/>
</dbReference>
<feature type="transmembrane region" description="Helical" evidence="8">
    <location>
        <begin position="62"/>
        <end position="88"/>
    </location>
</feature>
<dbReference type="EMBL" id="BAAAQD010000010">
    <property type="protein sequence ID" value="GAA1526966.1"/>
    <property type="molecule type" value="Genomic_DNA"/>
</dbReference>
<evidence type="ECO:0000313" key="10">
    <source>
        <dbReference type="EMBL" id="GAA1526966.1"/>
    </source>
</evidence>
<organism evidence="10 11">
    <name type="scientific">Dactylosporangium maewongense</name>
    <dbReference type="NCBI Taxonomy" id="634393"/>
    <lineage>
        <taxon>Bacteria</taxon>
        <taxon>Bacillati</taxon>
        <taxon>Actinomycetota</taxon>
        <taxon>Actinomycetes</taxon>
        <taxon>Micromonosporales</taxon>
        <taxon>Micromonosporaceae</taxon>
        <taxon>Dactylosporangium</taxon>
    </lineage>
</organism>
<feature type="region of interest" description="Disordered" evidence="7">
    <location>
        <begin position="216"/>
        <end position="254"/>
    </location>
</feature>
<sequence>MRLASLVAVRLLLPVLLLYGLLVGLGLLVTRALPGVWPLTVEDSVNRALAAERTGPRTDVSLVFSTIASTPAIIAVTAVAATVLVLLLRRWREPLFLCAAVSAQAAVFLFTTLAIHRQRPAVERMDGSLPTSSFPSGHTSAAVALYCGLAFLLARAATRPFTRATAWALVAIPLGVALTRMYRGMHHPSDVVASFVNGAACLYIMARGILDKTVPWNPGGRSAVPRRRESTTGPLTTAAPPRPLRPGPAGPAAT</sequence>